<reference evidence="1 2" key="1">
    <citation type="submission" date="2016-08" db="EMBL/GenBank/DDBJ databases">
        <authorList>
            <person name="Seilhamer J.J."/>
        </authorList>
    </citation>
    <scope>NUCLEOTIDE SEQUENCE [LARGE SCALE GENOMIC DNA]</scope>
    <source>
        <strain evidence="1 2">KH-18-2</strain>
    </source>
</reference>
<gene>
    <name evidence="1" type="ORF">BGP82_27515</name>
</gene>
<organism evidence="1 2">
    <name type="scientific">Pseudomonas putida</name>
    <name type="common">Arthrobacter siderocapsulatus</name>
    <dbReference type="NCBI Taxonomy" id="303"/>
    <lineage>
        <taxon>Bacteria</taxon>
        <taxon>Pseudomonadati</taxon>
        <taxon>Pseudomonadota</taxon>
        <taxon>Gammaproteobacteria</taxon>
        <taxon>Pseudomonadales</taxon>
        <taxon>Pseudomonadaceae</taxon>
        <taxon>Pseudomonas</taxon>
    </lineage>
</organism>
<evidence type="ECO:0000313" key="2">
    <source>
        <dbReference type="Proteomes" id="UP000237378"/>
    </source>
</evidence>
<comment type="caution">
    <text evidence="1">The sequence shown here is derived from an EMBL/GenBank/DDBJ whole genome shotgun (WGS) entry which is preliminary data.</text>
</comment>
<sequence length="67" mass="7592">MPSALGRLDRQLSPGMIRHMYRSNSGAVKAAPLWGGDQIIPLLIRELRIEVRDRLVRPRDAAMSPER</sequence>
<dbReference type="AlphaFoldDB" id="A0A2S3WK64"/>
<proteinExistence type="predicted"/>
<dbReference type="Proteomes" id="UP000237378">
    <property type="component" value="Unassembled WGS sequence"/>
</dbReference>
<evidence type="ECO:0000313" key="1">
    <source>
        <dbReference type="EMBL" id="POF99597.1"/>
    </source>
</evidence>
<name>A0A2S3WK64_PSEPU</name>
<protein>
    <submittedName>
        <fullName evidence="1">Uncharacterized protein</fullName>
    </submittedName>
</protein>
<dbReference type="EMBL" id="MING01000087">
    <property type="protein sequence ID" value="POF99597.1"/>
    <property type="molecule type" value="Genomic_DNA"/>
</dbReference>
<reference evidence="1 2" key="2">
    <citation type="submission" date="2018-03" db="EMBL/GenBank/DDBJ databases">
        <title>Draft genome of Pseudomonas putida strain KH-18-2.</title>
        <authorList>
            <person name="Yoshizawa S."/>
            <person name="Khan N.H."/>
            <person name="Nishimura M."/>
            <person name="Chiura H.X."/>
            <person name="Ogura Y."/>
            <person name="Hayashi T."/>
            <person name="Kogure K."/>
        </authorList>
    </citation>
    <scope>NUCLEOTIDE SEQUENCE [LARGE SCALE GENOMIC DNA]</scope>
    <source>
        <strain evidence="1 2">KH-18-2</strain>
    </source>
</reference>
<accession>A0A2S3WK64</accession>